<reference evidence="1" key="1">
    <citation type="submission" date="2021-09" db="EMBL/GenBank/DDBJ databases">
        <authorList>
            <consortium name="AG Swart"/>
            <person name="Singh M."/>
            <person name="Singh A."/>
            <person name="Seah K."/>
            <person name="Emmerich C."/>
        </authorList>
    </citation>
    <scope>NUCLEOTIDE SEQUENCE</scope>
    <source>
        <strain evidence="1">ATCC30299</strain>
    </source>
</reference>
<gene>
    <name evidence="1" type="ORF">BSTOLATCC_MIC33103</name>
</gene>
<keyword evidence="2" id="KW-1185">Reference proteome</keyword>
<proteinExistence type="predicted"/>
<dbReference type="AlphaFoldDB" id="A0AAU9JDG3"/>
<dbReference type="Proteomes" id="UP001162131">
    <property type="component" value="Unassembled WGS sequence"/>
</dbReference>
<evidence type="ECO:0000313" key="2">
    <source>
        <dbReference type="Proteomes" id="UP001162131"/>
    </source>
</evidence>
<protein>
    <submittedName>
        <fullName evidence="1">Uncharacterized protein</fullName>
    </submittedName>
</protein>
<organism evidence="1 2">
    <name type="scientific">Blepharisma stoltei</name>
    <dbReference type="NCBI Taxonomy" id="1481888"/>
    <lineage>
        <taxon>Eukaryota</taxon>
        <taxon>Sar</taxon>
        <taxon>Alveolata</taxon>
        <taxon>Ciliophora</taxon>
        <taxon>Postciliodesmatophora</taxon>
        <taxon>Heterotrichea</taxon>
        <taxon>Heterotrichida</taxon>
        <taxon>Blepharismidae</taxon>
        <taxon>Blepharisma</taxon>
    </lineage>
</organism>
<name>A0AAU9JDG3_9CILI</name>
<sequence length="455" mass="52988">MDLNRDDMSVCEEPTYSEQIDALAFHTMSVSGSKGVFTKLASPQDYEDTAPWTPPKPIIFQQQTFQESVNTWLKGINTSNMNVLDRMIFDINRRNIIEKNRIYKAKSPPQFKETEFFKRMEQDNNRRVVTKEKLLQLSKQKEQEEFEKHLVKKKIPKTQKEATFSRLIADASSRQETFEMRKKIKELSDIEASKEVSSIKLSKDQVSNLVDRLQDFEKKKWEKINYIKRIQEQKEIDELMLMQNRINTKKESDPETFERLIKPKSPQPAILSSDEKLFSLKDAIASGTRLMNAHKEAKQELQAESPKLSADQISELVTRLYTPSQTAQNTPRGQANSEVHFRPHSVNAKNQKMSKNLSLQDLKVERKKDIENRSENEGKNKEEIDDVKLFHRKPIALRLKEMQNDATFRQLLPVDSRRKSCQEFSQCDRLEVDTNNSRSIPSAIDTYKILVGDIE</sequence>
<evidence type="ECO:0000313" key="1">
    <source>
        <dbReference type="EMBL" id="CAG9323202.1"/>
    </source>
</evidence>
<accession>A0AAU9JDG3</accession>
<comment type="caution">
    <text evidence="1">The sequence shown here is derived from an EMBL/GenBank/DDBJ whole genome shotgun (WGS) entry which is preliminary data.</text>
</comment>
<dbReference type="EMBL" id="CAJZBQ010000033">
    <property type="protein sequence ID" value="CAG9323202.1"/>
    <property type="molecule type" value="Genomic_DNA"/>
</dbReference>